<protein>
    <submittedName>
        <fullName evidence="1">Uncharacterized protein</fullName>
    </submittedName>
</protein>
<proteinExistence type="predicted"/>
<reference evidence="1" key="1">
    <citation type="journal article" date="2014" name="Front. Microbiol.">
        <title>High frequency of phylogenetically diverse reductive dehalogenase-homologous genes in deep subseafloor sedimentary metagenomes.</title>
        <authorList>
            <person name="Kawai M."/>
            <person name="Futagami T."/>
            <person name="Toyoda A."/>
            <person name="Takaki Y."/>
            <person name="Nishi S."/>
            <person name="Hori S."/>
            <person name="Arai W."/>
            <person name="Tsubouchi T."/>
            <person name="Morono Y."/>
            <person name="Uchiyama I."/>
            <person name="Ito T."/>
            <person name="Fujiyama A."/>
            <person name="Inagaki F."/>
            <person name="Takami H."/>
        </authorList>
    </citation>
    <scope>NUCLEOTIDE SEQUENCE</scope>
    <source>
        <strain evidence="1">Expedition CK06-06</strain>
    </source>
</reference>
<accession>X1NCG5</accession>
<comment type="caution">
    <text evidence="1">The sequence shown here is derived from an EMBL/GenBank/DDBJ whole genome shotgun (WGS) entry which is preliminary data.</text>
</comment>
<gene>
    <name evidence="1" type="ORF">S06H3_18663</name>
</gene>
<dbReference type="AlphaFoldDB" id="X1NCG5"/>
<evidence type="ECO:0000313" key="1">
    <source>
        <dbReference type="EMBL" id="GAI16364.1"/>
    </source>
</evidence>
<name>X1NCG5_9ZZZZ</name>
<feature type="non-terminal residue" evidence="1">
    <location>
        <position position="1"/>
    </location>
</feature>
<dbReference type="EMBL" id="BARV01009467">
    <property type="protein sequence ID" value="GAI16364.1"/>
    <property type="molecule type" value="Genomic_DNA"/>
</dbReference>
<sequence length="61" mass="7330">SIWRRLDEPRISGYRERAEGFSAKSARKANKEDIWEIFISSIADHRYKETYSYHSQELTSY</sequence>
<organism evidence="1">
    <name type="scientific">marine sediment metagenome</name>
    <dbReference type="NCBI Taxonomy" id="412755"/>
    <lineage>
        <taxon>unclassified sequences</taxon>
        <taxon>metagenomes</taxon>
        <taxon>ecological metagenomes</taxon>
    </lineage>
</organism>